<gene>
    <name evidence="1" type="ORF">B296_00015920</name>
</gene>
<proteinExistence type="predicted"/>
<dbReference type="Proteomes" id="UP000287651">
    <property type="component" value="Unassembled WGS sequence"/>
</dbReference>
<accession>A0A426ZMP7</accession>
<name>A0A426ZMP7_ENSVE</name>
<evidence type="ECO:0000313" key="1">
    <source>
        <dbReference type="EMBL" id="RRT65258.1"/>
    </source>
</evidence>
<protein>
    <submittedName>
        <fullName evidence="1">Uncharacterized protein</fullName>
    </submittedName>
</protein>
<reference evidence="1 2" key="1">
    <citation type="journal article" date="2014" name="Agronomy (Basel)">
        <title>A Draft Genome Sequence for Ensete ventricosum, the Drought-Tolerant Tree Against Hunger.</title>
        <authorList>
            <person name="Harrison J."/>
            <person name="Moore K.A."/>
            <person name="Paszkiewicz K."/>
            <person name="Jones T."/>
            <person name="Grant M."/>
            <person name="Ambacheew D."/>
            <person name="Muzemil S."/>
            <person name="Studholme D.J."/>
        </authorList>
    </citation>
    <scope>NUCLEOTIDE SEQUENCE [LARGE SCALE GENOMIC DNA]</scope>
</reference>
<evidence type="ECO:0000313" key="2">
    <source>
        <dbReference type="Proteomes" id="UP000287651"/>
    </source>
</evidence>
<organism evidence="1 2">
    <name type="scientific">Ensete ventricosum</name>
    <name type="common">Abyssinian banana</name>
    <name type="synonym">Musa ensete</name>
    <dbReference type="NCBI Taxonomy" id="4639"/>
    <lineage>
        <taxon>Eukaryota</taxon>
        <taxon>Viridiplantae</taxon>
        <taxon>Streptophyta</taxon>
        <taxon>Embryophyta</taxon>
        <taxon>Tracheophyta</taxon>
        <taxon>Spermatophyta</taxon>
        <taxon>Magnoliopsida</taxon>
        <taxon>Liliopsida</taxon>
        <taxon>Zingiberales</taxon>
        <taxon>Musaceae</taxon>
        <taxon>Ensete</taxon>
    </lineage>
</organism>
<sequence>MSYVLLRKGGGTFPFNPGFGTDALSFFAVVTPCPPSTPPLPLLCSIYPPPTLDHAARPQDNPHSNQAGIQIFRRRDGRLGFTETIIGSPERVEPSEGFSLAGLGFSSRDFWNATGGTLTNKSRSSIGEDPHLLIVREPTTSSSFPQVGRWSI</sequence>
<comment type="caution">
    <text evidence="1">The sequence shown here is derived from an EMBL/GenBank/DDBJ whole genome shotgun (WGS) entry which is preliminary data.</text>
</comment>
<dbReference type="EMBL" id="AMZH03005874">
    <property type="protein sequence ID" value="RRT65258.1"/>
    <property type="molecule type" value="Genomic_DNA"/>
</dbReference>
<dbReference type="AlphaFoldDB" id="A0A426ZMP7"/>